<evidence type="ECO:0000259" key="8">
    <source>
        <dbReference type="Pfam" id="PF01288"/>
    </source>
</evidence>
<keyword evidence="6" id="KW-0067">ATP-binding</keyword>
<evidence type="ECO:0000313" key="10">
    <source>
        <dbReference type="Proteomes" id="UP001596264"/>
    </source>
</evidence>
<evidence type="ECO:0000256" key="3">
    <source>
        <dbReference type="ARBA" id="ARBA00022679"/>
    </source>
</evidence>
<dbReference type="Gene3D" id="3.30.70.560">
    <property type="entry name" value="7,8-Dihydro-6-hydroxymethylpterin-pyrophosphokinase HPPK"/>
    <property type="match status" value="1"/>
</dbReference>
<evidence type="ECO:0000256" key="7">
    <source>
        <dbReference type="ARBA" id="ARBA00022909"/>
    </source>
</evidence>
<evidence type="ECO:0000313" key="9">
    <source>
        <dbReference type="EMBL" id="MFC6382240.1"/>
    </source>
</evidence>
<evidence type="ECO:0000256" key="5">
    <source>
        <dbReference type="ARBA" id="ARBA00022777"/>
    </source>
</evidence>
<keyword evidence="4" id="KW-0547">Nucleotide-binding</keyword>
<dbReference type="InterPro" id="IPR000550">
    <property type="entry name" value="Hppk"/>
</dbReference>
<dbReference type="RefSeq" id="WP_201561273.1">
    <property type="nucleotide sequence ID" value="NZ_CAJGZK010000001.1"/>
</dbReference>
<comment type="pathway">
    <text evidence="1">Cofactor biosynthesis; tetrahydrofolate biosynthesis; 2-amino-4-hydroxy-6-hydroxymethyl-7,8-dihydropteridine diphosphate from 7,8-dihydroneopterin triphosphate: step 4/4.</text>
</comment>
<evidence type="ECO:0000256" key="1">
    <source>
        <dbReference type="ARBA" id="ARBA00005051"/>
    </source>
</evidence>
<reference evidence="10" key="1">
    <citation type="journal article" date="2019" name="Int. J. Syst. Evol. Microbiol.">
        <title>The Global Catalogue of Microorganisms (GCM) 10K type strain sequencing project: providing services to taxonomists for standard genome sequencing and annotation.</title>
        <authorList>
            <consortium name="The Broad Institute Genomics Platform"/>
            <consortium name="The Broad Institute Genome Sequencing Center for Infectious Disease"/>
            <person name="Wu L."/>
            <person name="Ma J."/>
        </authorList>
    </citation>
    <scope>NUCLEOTIDE SEQUENCE [LARGE SCALE GENOMIC DNA]</scope>
    <source>
        <strain evidence="10">CCM 2050</strain>
    </source>
</reference>
<dbReference type="Pfam" id="PF01288">
    <property type="entry name" value="HPPK"/>
    <property type="match status" value="1"/>
</dbReference>
<comment type="caution">
    <text evidence="9">The sequence shown here is derived from an EMBL/GenBank/DDBJ whole genome shotgun (WGS) entry which is preliminary data.</text>
</comment>
<evidence type="ECO:0000256" key="2">
    <source>
        <dbReference type="ARBA" id="ARBA00013253"/>
    </source>
</evidence>
<dbReference type="SUPFAM" id="SSF55083">
    <property type="entry name" value="6-hydroxymethyl-7,8-dihydropterin pyrophosphokinase, HPPK"/>
    <property type="match status" value="1"/>
</dbReference>
<gene>
    <name evidence="9" type="ORF">ACFP58_12395</name>
</gene>
<keyword evidence="7" id="KW-0289">Folate biosynthesis</keyword>
<proteinExistence type="predicted"/>
<evidence type="ECO:0000256" key="6">
    <source>
        <dbReference type="ARBA" id="ARBA00022840"/>
    </source>
</evidence>
<sequence length="178" mass="20090">MMHKALDHLLESLTSCEPEALQAQPVTAVLLALGSNHDAQIHLPRVRKRLANLGAITLSTAFQNPDFTASIELSKPDYTNQCVYLSLATPIALQQLHQIFKQFEGACQRQRLTELQTVIKQVTMDIDILLIKLATKDNSLSKNKELEWSKWIIMANRYPFKAHEREGVEELLAGMNVL</sequence>
<evidence type="ECO:0000256" key="4">
    <source>
        <dbReference type="ARBA" id="ARBA00022741"/>
    </source>
</evidence>
<keyword evidence="5" id="KW-0418">Kinase</keyword>
<accession>A0ABW1WB00</accession>
<dbReference type="EC" id="2.7.6.3" evidence="2"/>
<name>A0ABW1WB00_9GAMM</name>
<keyword evidence="3" id="KW-0808">Transferase</keyword>
<dbReference type="InterPro" id="IPR035907">
    <property type="entry name" value="Hppk_sf"/>
</dbReference>
<dbReference type="EMBL" id="JBHSTZ010000060">
    <property type="protein sequence ID" value="MFC6382240.1"/>
    <property type="molecule type" value="Genomic_DNA"/>
</dbReference>
<organism evidence="9 10">
    <name type="scientific">Psychrobacter glacincola</name>
    <dbReference type="NCBI Taxonomy" id="56810"/>
    <lineage>
        <taxon>Bacteria</taxon>
        <taxon>Pseudomonadati</taxon>
        <taxon>Pseudomonadota</taxon>
        <taxon>Gammaproteobacteria</taxon>
        <taxon>Moraxellales</taxon>
        <taxon>Moraxellaceae</taxon>
        <taxon>Psychrobacter</taxon>
    </lineage>
</organism>
<feature type="domain" description="7,8-dihydro-6-hydroxymethylpterin-pyrophosphokinase" evidence="8">
    <location>
        <begin position="31"/>
        <end position="133"/>
    </location>
</feature>
<dbReference type="Proteomes" id="UP001596264">
    <property type="component" value="Unassembled WGS sequence"/>
</dbReference>
<keyword evidence="10" id="KW-1185">Reference proteome</keyword>
<protein>
    <recommendedName>
        <fullName evidence="2">2-amino-4-hydroxy-6-hydroxymethyldihydropteridine diphosphokinase</fullName>
        <ecNumber evidence="2">2.7.6.3</ecNumber>
    </recommendedName>
</protein>